<comment type="pathway">
    <text evidence="1 6 8">Amino-acid degradation; L-histidine degradation into L-glutamate; N-formimidoyl-L-glutamate from L-histidine: step 1/3.</text>
</comment>
<evidence type="ECO:0000256" key="9">
    <source>
        <dbReference type="RuleBase" id="RU004480"/>
    </source>
</evidence>
<evidence type="ECO:0000313" key="10">
    <source>
        <dbReference type="EMBL" id="RDI75036.1"/>
    </source>
</evidence>
<dbReference type="GO" id="GO:0019557">
    <property type="term" value="P:L-histidine catabolic process to glutamate and formate"/>
    <property type="evidence" value="ECO:0007669"/>
    <property type="project" value="UniProtKB-UniPathway"/>
</dbReference>
<dbReference type="GO" id="GO:0019556">
    <property type="term" value="P:L-histidine catabolic process to glutamate and formamide"/>
    <property type="evidence" value="ECO:0007669"/>
    <property type="project" value="UniProtKB-UniPathway"/>
</dbReference>
<dbReference type="CDD" id="cd00332">
    <property type="entry name" value="PAL-HAL"/>
    <property type="match status" value="1"/>
</dbReference>
<feature type="modified residue" description="2,3-didehydroalanine (Ser)" evidence="6">
    <location>
        <position position="143"/>
    </location>
</feature>
<dbReference type="InterPro" id="IPR005921">
    <property type="entry name" value="HutH"/>
</dbReference>
<dbReference type="SUPFAM" id="SSF48557">
    <property type="entry name" value="L-aspartase-like"/>
    <property type="match status" value="1"/>
</dbReference>
<dbReference type="Proteomes" id="UP000254134">
    <property type="component" value="Unassembled WGS sequence"/>
</dbReference>
<comment type="subcellular location">
    <subcellularLocation>
        <location evidence="6 9">Cytoplasm</location>
    </subcellularLocation>
</comment>
<evidence type="ECO:0000256" key="2">
    <source>
        <dbReference type="ARBA" id="ARBA00012994"/>
    </source>
</evidence>
<name>A0A7M2YY77_9ACTN</name>
<dbReference type="Gene3D" id="1.20.200.10">
    <property type="entry name" value="Fumarase/aspartase (Central domain)"/>
    <property type="match status" value="1"/>
</dbReference>
<dbReference type="HAMAP" id="MF_00229">
    <property type="entry name" value="His_ammonia_lyase"/>
    <property type="match status" value="1"/>
</dbReference>
<keyword evidence="11" id="KW-1185">Reference proteome</keyword>
<dbReference type="InterPro" id="IPR008948">
    <property type="entry name" value="L-Aspartase-like"/>
</dbReference>
<dbReference type="UniPathway" id="UPA00379">
    <property type="reaction ID" value="UER00549"/>
</dbReference>
<comment type="catalytic activity">
    <reaction evidence="5 6 8">
        <text>L-histidine = trans-urocanate + NH4(+)</text>
        <dbReference type="Rhea" id="RHEA:21232"/>
        <dbReference type="ChEBI" id="CHEBI:17771"/>
        <dbReference type="ChEBI" id="CHEBI:28938"/>
        <dbReference type="ChEBI" id="CHEBI:57595"/>
        <dbReference type="EC" id="4.3.1.3"/>
    </reaction>
</comment>
<organism evidence="10 11">
    <name type="scientific">Gaiella occulta</name>
    <dbReference type="NCBI Taxonomy" id="1002870"/>
    <lineage>
        <taxon>Bacteria</taxon>
        <taxon>Bacillati</taxon>
        <taxon>Actinomycetota</taxon>
        <taxon>Thermoleophilia</taxon>
        <taxon>Gaiellales</taxon>
        <taxon>Gaiellaceae</taxon>
        <taxon>Gaiella</taxon>
    </lineage>
</organism>
<dbReference type="InterPro" id="IPR001106">
    <property type="entry name" value="Aromatic_Lyase"/>
</dbReference>
<dbReference type="AlphaFoldDB" id="A0A7M2YY77"/>
<keyword evidence="3 6" id="KW-0369">Histidine metabolism</keyword>
<evidence type="ECO:0000256" key="8">
    <source>
        <dbReference type="RuleBase" id="RU004479"/>
    </source>
</evidence>
<dbReference type="InterPro" id="IPR024083">
    <property type="entry name" value="Fumarase/histidase_N"/>
</dbReference>
<comment type="similarity">
    <text evidence="6 7">Belongs to the PAL/histidase family.</text>
</comment>
<keyword evidence="6" id="KW-0963">Cytoplasm</keyword>
<dbReference type="NCBIfam" id="NF006871">
    <property type="entry name" value="PRK09367.1"/>
    <property type="match status" value="1"/>
</dbReference>
<reference evidence="10 11" key="1">
    <citation type="submission" date="2018-07" db="EMBL/GenBank/DDBJ databases">
        <title>High-quality-draft genome sequence of Gaiella occulta.</title>
        <authorList>
            <person name="Severino R."/>
            <person name="Froufe H.J.C."/>
            <person name="Rainey F.A."/>
            <person name="Barroso C."/>
            <person name="Albuquerque L."/>
            <person name="Lobo-Da-Cunha A."/>
            <person name="Da Costa M.S."/>
            <person name="Egas C."/>
        </authorList>
    </citation>
    <scope>NUCLEOTIDE SEQUENCE [LARGE SCALE GENOMIC DNA]</scope>
    <source>
        <strain evidence="10 11">F2-233</strain>
    </source>
</reference>
<evidence type="ECO:0000256" key="7">
    <source>
        <dbReference type="RuleBase" id="RU003954"/>
    </source>
</evidence>
<dbReference type="FunFam" id="1.20.200.10:FF:000003">
    <property type="entry name" value="Histidine ammonia-lyase"/>
    <property type="match status" value="1"/>
</dbReference>
<dbReference type="PROSITE" id="PS00488">
    <property type="entry name" value="PAL_HISTIDASE"/>
    <property type="match status" value="1"/>
</dbReference>
<evidence type="ECO:0000313" key="11">
    <source>
        <dbReference type="Proteomes" id="UP000254134"/>
    </source>
</evidence>
<evidence type="ECO:0000256" key="6">
    <source>
        <dbReference type="HAMAP-Rule" id="MF_00229"/>
    </source>
</evidence>
<reference evidence="11" key="2">
    <citation type="journal article" date="2019" name="MicrobiologyOpen">
        <title>High-quality draft genome sequence of Gaiella occulta isolated from a 150 meter deep mineral water borehole and comparison with the genome sequences of other deep-branching lineages of the phylum Actinobacteria.</title>
        <authorList>
            <person name="Severino R."/>
            <person name="Froufe H.J.C."/>
            <person name="Barroso C."/>
            <person name="Albuquerque L."/>
            <person name="Lobo-da-Cunha A."/>
            <person name="da Costa M.S."/>
            <person name="Egas C."/>
        </authorList>
    </citation>
    <scope>NUCLEOTIDE SEQUENCE [LARGE SCALE GENOMIC DNA]</scope>
    <source>
        <strain evidence="11">F2-233</strain>
    </source>
</reference>
<dbReference type="FunFam" id="1.10.275.10:FF:000005">
    <property type="entry name" value="Histidine ammonia-lyase"/>
    <property type="match status" value="1"/>
</dbReference>
<dbReference type="Gene3D" id="1.10.275.10">
    <property type="entry name" value="Fumarase/aspartase (N-terminal domain)"/>
    <property type="match status" value="1"/>
</dbReference>
<dbReference type="EMBL" id="QQZY01000002">
    <property type="protein sequence ID" value="RDI75036.1"/>
    <property type="molecule type" value="Genomic_DNA"/>
</dbReference>
<evidence type="ECO:0000256" key="5">
    <source>
        <dbReference type="ARBA" id="ARBA00049269"/>
    </source>
</evidence>
<comment type="PTM">
    <text evidence="6">Contains an active site 4-methylidene-imidazol-5-one (MIO), which is formed autocatalytically by cyclization and dehydration of residues Ala-Ser-Gly.</text>
</comment>
<comment type="caution">
    <text evidence="10">The sequence shown here is derived from an EMBL/GenBank/DDBJ whole genome shotgun (WGS) entry which is preliminary data.</text>
</comment>
<keyword evidence="4 6" id="KW-0456">Lyase</keyword>
<evidence type="ECO:0000256" key="3">
    <source>
        <dbReference type="ARBA" id="ARBA00022808"/>
    </source>
</evidence>
<feature type="cross-link" description="5-imidazolinone (Ala-Gly)" evidence="6">
    <location>
        <begin position="142"/>
        <end position="144"/>
    </location>
</feature>
<protein>
    <recommendedName>
        <fullName evidence="2 6">Histidine ammonia-lyase</fullName>
        <shortName evidence="6">Histidase</shortName>
        <ecNumber evidence="2 6">4.3.1.3</ecNumber>
    </recommendedName>
</protein>
<dbReference type="EC" id="4.3.1.3" evidence="2 6"/>
<dbReference type="PANTHER" id="PTHR10362">
    <property type="entry name" value="HISTIDINE AMMONIA-LYASE"/>
    <property type="match status" value="1"/>
</dbReference>
<dbReference type="Pfam" id="PF00221">
    <property type="entry name" value="Lyase_aromatic"/>
    <property type="match status" value="1"/>
</dbReference>
<sequence>MDDALLLTGDDLTVDDVWDVAVGGRAVALSATAKEKMTASRALLEESRGEHTYGVNTGFGRFVSESIPDDQAEELQLRLLRSHACGVGAPYPDEVVRAAMLLRANALAKGYSGARVTTVELLLAILDAGVVPYVPARGSVGASGDLAPLAHLALPLVGEGEAWVGGERVPGAEALARAGLEPVRLAAKEGLSLVNGTQFMTAMAALGLVRGRRLAIAADIACSMSLEALQGSLASFEEAIHRARPHPGQLASAANVRRLLEGSAIIESHRWCDKVQDAYSLRCAPQVHGASRDLLDYVGRTVAVEINAATDNPLVLLDEGTIVSNGNFHGQPVAFALDCLAIAVAELASISERRVERMVNPSLSDGLPAFLTREGGINSGFMILQYVSAALVSENKALAHPASVDSIPTSAGQEDHVSMGNAAGLKALQVLANAEASLAIELLAGAQAVEFLAPLEPGRGVACARAFVRTLSQRLREDRSLSADIERMAAALRDGSLAAAVESEIGALG</sequence>
<accession>A0A7M2YY77</accession>
<gene>
    <name evidence="6" type="primary">hutH</name>
    <name evidence="10" type="ORF">Gocc_0834</name>
</gene>
<proteinExistence type="inferred from homology"/>
<dbReference type="NCBIfam" id="TIGR01225">
    <property type="entry name" value="hutH"/>
    <property type="match status" value="1"/>
</dbReference>
<dbReference type="InterPro" id="IPR022313">
    <property type="entry name" value="Phe/His_NH3-lyase_AS"/>
</dbReference>
<dbReference type="GO" id="GO:0005737">
    <property type="term" value="C:cytoplasm"/>
    <property type="evidence" value="ECO:0007669"/>
    <property type="project" value="UniProtKB-SubCell"/>
</dbReference>
<dbReference type="RefSeq" id="WP_181813353.1">
    <property type="nucleotide sequence ID" value="NZ_QQZY01000002.1"/>
</dbReference>
<evidence type="ECO:0000256" key="1">
    <source>
        <dbReference type="ARBA" id="ARBA00005113"/>
    </source>
</evidence>
<dbReference type="GO" id="GO:0004397">
    <property type="term" value="F:histidine ammonia-lyase activity"/>
    <property type="evidence" value="ECO:0007669"/>
    <property type="project" value="UniProtKB-UniRule"/>
</dbReference>
<evidence type="ECO:0000256" key="4">
    <source>
        <dbReference type="ARBA" id="ARBA00023239"/>
    </source>
</evidence>